<organism evidence="2 3">
    <name type="scientific">Rotaria sordida</name>
    <dbReference type="NCBI Taxonomy" id="392033"/>
    <lineage>
        <taxon>Eukaryota</taxon>
        <taxon>Metazoa</taxon>
        <taxon>Spiralia</taxon>
        <taxon>Gnathifera</taxon>
        <taxon>Rotifera</taxon>
        <taxon>Eurotatoria</taxon>
        <taxon>Bdelloidea</taxon>
        <taxon>Philodinida</taxon>
        <taxon>Philodinidae</taxon>
        <taxon>Rotaria</taxon>
    </lineage>
</organism>
<accession>A0A814WHZ5</accession>
<gene>
    <name evidence="2" type="ORF">SEV965_LOCUS21172</name>
</gene>
<proteinExistence type="predicted"/>
<keyword evidence="1" id="KW-0472">Membrane</keyword>
<evidence type="ECO:0008006" key="4">
    <source>
        <dbReference type="Google" id="ProtNLM"/>
    </source>
</evidence>
<dbReference type="EMBL" id="CAJNOU010001419">
    <property type="protein sequence ID" value="CAF1201510.1"/>
    <property type="molecule type" value="Genomic_DNA"/>
</dbReference>
<evidence type="ECO:0000313" key="3">
    <source>
        <dbReference type="Proteomes" id="UP000663889"/>
    </source>
</evidence>
<sequence>MATNRKRPRQAVKRSVSGSLIKEKHTDDQDLGYAKDLADDDHFLAPNEIHFNAIGLLFCLTTKRLISISFSSLYHRSQISSWIDVFIHERRRLKPNINSIEKCFMLNRLIAECVKNPDEFNQQATKLYEIIKIRMSSRVTSFLTAESLFDEIETCRNLQCQRRLFHMYHDENKQTPTLLDLQQATTKLYEQLVTSYETNKNYLHTEAHNHLKKLLQNSFIIITQPSTPECVAAAKYEKFGNIYTAKLNSRIVSLLDINKIQAHFTFTNIDVILNLLEHQIREEGEKQTAIEWKTRRIFDANGQSRLLYYAEVESIILTKSDSRSLYSLYNSKLCQLQFQLKIGIKNLNIEEDLTFHSRPFGLCSHAQYFPEYVAKAIIYEIEQIPQINDHVIQPNIVTDFICRYHTRIAGIEPKLHTRHFILQQLQSVYEDKKNRINITSIGIYEEILAKIISQIDFFVDHPFLSMMYHDNLFLGICNSTIDKEMNGTRDELQILLRFNSLAEHQSTQSASVRYIVHNGQLTRASFHTKAFVDEMCRMICESNSEKAKTCRLISDILNRSFHDFSLYFDNELFRLSTVAPPTKEGYKPLIPVLWSTMRPTNDERSKQLPSSPLSNVELATIEIKYILVCQNVFVLDTTQIYVETIFTRYPVRVIIIFMICVSISMIVIIYRNFANYMFRIEISQLYFPLCQYSSTITDNRIVFDNTSYFIHHYPEFICPQNFRNLADWIYSWPKNTFNEHIENTVNDSYVIVPNLPHGSIIYIQPNGIFTFFRRIYPYLQNKFVLITGQSDYSVPSQYLDYLEKSNSKIIHWFGQNGDINPSKSERFTHIPIGINCFEMAESIRNIHRQYHNYTLPSIVNNSIDEPLHYIQPFDITQSVLNSNNQSDKLLLLNFHPYRELDKLRLKLWKNICGNKKKYSFAICFDKPLGVNISSLPTIYKRNRQYPLWLSPRGNGIDCHRTWEALYLDAIPIVWHSTLDSLYTNLPIIVINDWNEINEQFLRNKLYEIALKKLQQPPVYQYEKLRHAFWRDMILKKSRHSSTHTHIHKNRCWRAKTI</sequence>
<protein>
    <recommendedName>
        <fullName evidence="4">Exostosin GT47 domain-containing protein</fullName>
    </recommendedName>
</protein>
<feature type="transmembrane region" description="Helical" evidence="1">
    <location>
        <begin position="649"/>
        <end position="670"/>
    </location>
</feature>
<name>A0A814WHZ5_9BILA</name>
<reference evidence="2" key="1">
    <citation type="submission" date="2021-02" db="EMBL/GenBank/DDBJ databases">
        <authorList>
            <person name="Nowell W R."/>
        </authorList>
    </citation>
    <scope>NUCLEOTIDE SEQUENCE</scope>
</reference>
<dbReference type="AlphaFoldDB" id="A0A814WHZ5"/>
<keyword evidence="1" id="KW-1133">Transmembrane helix</keyword>
<keyword evidence="1" id="KW-0812">Transmembrane</keyword>
<evidence type="ECO:0000313" key="2">
    <source>
        <dbReference type="EMBL" id="CAF1201510.1"/>
    </source>
</evidence>
<comment type="caution">
    <text evidence="2">The sequence shown here is derived from an EMBL/GenBank/DDBJ whole genome shotgun (WGS) entry which is preliminary data.</text>
</comment>
<dbReference type="Proteomes" id="UP000663889">
    <property type="component" value="Unassembled WGS sequence"/>
</dbReference>
<evidence type="ECO:0000256" key="1">
    <source>
        <dbReference type="SAM" id="Phobius"/>
    </source>
</evidence>